<dbReference type="GO" id="GO:0034587">
    <property type="term" value="P:piRNA processing"/>
    <property type="evidence" value="ECO:0007669"/>
    <property type="project" value="TreeGrafter"/>
</dbReference>
<dbReference type="CDD" id="cd09171">
    <property type="entry name" value="PLDc_vPLD6_like"/>
    <property type="match status" value="1"/>
</dbReference>
<dbReference type="Pfam" id="PF13091">
    <property type="entry name" value="PLDc_2"/>
    <property type="match status" value="1"/>
</dbReference>
<dbReference type="eggNOG" id="ENOG502RXG9">
    <property type="taxonomic scope" value="Eukaryota"/>
</dbReference>
<dbReference type="EMBL" id="KK852464">
    <property type="protein sequence ID" value="KDR23312.1"/>
    <property type="molecule type" value="Genomic_DNA"/>
</dbReference>
<dbReference type="OrthoDB" id="5205528at2759"/>
<dbReference type="GO" id="GO:0016891">
    <property type="term" value="F:RNA endonuclease activity producing 5'-phosphomonoesters, hydrolytic mechanism"/>
    <property type="evidence" value="ECO:0007669"/>
    <property type="project" value="TreeGrafter"/>
</dbReference>
<gene>
    <name evidence="8" type="ORF">L798_15037</name>
</gene>
<dbReference type="STRING" id="136037.A0A067RHN9"/>
<dbReference type="FunCoup" id="A0A067RHN9">
    <property type="interactions" value="111"/>
</dbReference>
<dbReference type="InterPro" id="IPR051406">
    <property type="entry name" value="PLD_domain"/>
</dbReference>
<evidence type="ECO:0000256" key="6">
    <source>
        <dbReference type="ARBA" id="ARBA00043167"/>
    </source>
</evidence>
<protein>
    <recommendedName>
        <fullName evidence="5">Mitochondrial cardiolipin hydrolase</fullName>
    </recommendedName>
    <alternativeName>
        <fullName evidence="6">Mitochondrial phospholipase</fullName>
    </alternativeName>
</protein>
<organism evidence="8 9">
    <name type="scientific">Zootermopsis nevadensis</name>
    <name type="common">Dampwood termite</name>
    <dbReference type="NCBI Taxonomy" id="136037"/>
    <lineage>
        <taxon>Eukaryota</taxon>
        <taxon>Metazoa</taxon>
        <taxon>Ecdysozoa</taxon>
        <taxon>Arthropoda</taxon>
        <taxon>Hexapoda</taxon>
        <taxon>Insecta</taxon>
        <taxon>Pterygota</taxon>
        <taxon>Neoptera</taxon>
        <taxon>Polyneoptera</taxon>
        <taxon>Dictyoptera</taxon>
        <taxon>Blattodea</taxon>
        <taxon>Blattoidea</taxon>
        <taxon>Termitoidae</taxon>
        <taxon>Termopsidae</taxon>
        <taxon>Zootermopsis</taxon>
    </lineage>
</organism>
<evidence type="ECO:0000256" key="4">
    <source>
        <dbReference type="ARBA" id="ARBA00038012"/>
    </source>
</evidence>
<evidence type="ECO:0000313" key="9">
    <source>
        <dbReference type="Proteomes" id="UP000027135"/>
    </source>
</evidence>
<dbReference type="Proteomes" id="UP000027135">
    <property type="component" value="Unassembled WGS sequence"/>
</dbReference>
<keyword evidence="3" id="KW-0443">Lipid metabolism</keyword>
<keyword evidence="9" id="KW-1185">Reference proteome</keyword>
<sequence length="219" mass="25115">MISLTNFAKSLVFAAVIAEIVLHYIERYRKRKQNSGHLNEVMFFTDKGVECKEHCYRMISCDKKSCSYFNMRRLIQLLQGAKSSLDVCMYLITLKCVTDLIIKMHRKGVKVRIIIDADMAGSTGAQVHALRKYGVPVRMKKSPFLMHHKFAVINNHILVSGSCNWTMQAVSGNWDNIIVTSEPNLVIPFSQHFAQLWKEFSEIDYTVKGYIQGCTVQQK</sequence>
<proteinExistence type="inferred from homology"/>
<dbReference type="PANTHER" id="PTHR43856">
    <property type="entry name" value="CARDIOLIPIN HYDROLASE"/>
    <property type="match status" value="1"/>
</dbReference>
<dbReference type="OMA" id="IDIAIYT"/>
<evidence type="ECO:0000259" key="7">
    <source>
        <dbReference type="Pfam" id="PF13091"/>
    </source>
</evidence>
<dbReference type="PANTHER" id="PTHR43856:SF1">
    <property type="entry name" value="MITOCHONDRIAL CARDIOLIPIN HYDROLASE"/>
    <property type="match status" value="1"/>
</dbReference>
<keyword evidence="1" id="KW-0378">Hydrolase</keyword>
<dbReference type="Gene3D" id="3.30.870.10">
    <property type="entry name" value="Endonuclease Chain A"/>
    <property type="match status" value="1"/>
</dbReference>
<evidence type="ECO:0000256" key="3">
    <source>
        <dbReference type="ARBA" id="ARBA00023098"/>
    </source>
</evidence>
<dbReference type="GO" id="GO:0005739">
    <property type="term" value="C:mitochondrion"/>
    <property type="evidence" value="ECO:0007669"/>
    <property type="project" value="TreeGrafter"/>
</dbReference>
<evidence type="ECO:0000256" key="2">
    <source>
        <dbReference type="ARBA" id="ARBA00022963"/>
    </source>
</evidence>
<evidence type="ECO:0000256" key="1">
    <source>
        <dbReference type="ARBA" id="ARBA00022801"/>
    </source>
</evidence>
<evidence type="ECO:0000313" key="8">
    <source>
        <dbReference type="EMBL" id="KDR23312.1"/>
    </source>
</evidence>
<keyword evidence="2" id="KW-0442">Lipid degradation</keyword>
<feature type="domain" description="Phospholipase D-like" evidence="7">
    <location>
        <begin position="74"/>
        <end position="197"/>
    </location>
</feature>
<dbReference type="AlphaFoldDB" id="A0A067RHN9"/>
<dbReference type="SUPFAM" id="SSF56024">
    <property type="entry name" value="Phospholipase D/nuclease"/>
    <property type="match status" value="1"/>
</dbReference>
<dbReference type="GO" id="GO:0016042">
    <property type="term" value="P:lipid catabolic process"/>
    <property type="evidence" value="ECO:0007669"/>
    <property type="project" value="UniProtKB-KW"/>
</dbReference>
<comment type="similarity">
    <text evidence="4">Belongs to the phospholipase D family. MitoPLD/Zucchini subfamily.</text>
</comment>
<evidence type="ECO:0000256" key="5">
    <source>
        <dbReference type="ARBA" id="ARBA00040549"/>
    </source>
</evidence>
<dbReference type="InterPro" id="IPR025202">
    <property type="entry name" value="PLD-like_dom"/>
</dbReference>
<accession>A0A067RHN9</accession>
<name>A0A067RHN9_ZOONE</name>
<dbReference type="InParanoid" id="A0A067RHN9"/>
<reference evidence="8 9" key="1">
    <citation type="journal article" date="2014" name="Nat. Commun.">
        <title>Molecular traces of alternative social organization in a termite genome.</title>
        <authorList>
            <person name="Terrapon N."/>
            <person name="Li C."/>
            <person name="Robertson H.M."/>
            <person name="Ji L."/>
            <person name="Meng X."/>
            <person name="Booth W."/>
            <person name="Chen Z."/>
            <person name="Childers C.P."/>
            <person name="Glastad K.M."/>
            <person name="Gokhale K."/>
            <person name="Gowin J."/>
            <person name="Gronenberg W."/>
            <person name="Hermansen R.A."/>
            <person name="Hu H."/>
            <person name="Hunt B.G."/>
            <person name="Huylmans A.K."/>
            <person name="Khalil S.M."/>
            <person name="Mitchell R.D."/>
            <person name="Munoz-Torres M.C."/>
            <person name="Mustard J.A."/>
            <person name="Pan H."/>
            <person name="Reese J.T."/>
            <person name="Scharf M.E."/>
            <person name="Sun F."/>
            <person name="Vogel H."/>
            <person name="Xiao J."/>
            <person name="Yang W."/>
            <person name="Yang Z."/>
            <person name="Yang Z."/>
            <person name="Zhou J."/>
            <person name="Zhu J."/>
            <person name="Brent C.S."/>
            <person name="Elsik C.G."/>
            <person name="Goodisman M.A."/>
            <person name="Liberles D.A."/>
            <person name="Roe R.M."/>
            <person name="Vargo E.L."/>
            <person name="Vilcinskas A."/>
            <person name="Wang J."/>
            <person name="Bornberg-Bauer E."/>
            <person name="Korb J."/>
            <person name="Zhang G."/>
            <person name="Liebig J."/>
        </authorList>
    </citation>
    <scope>NUCLEOTIDE SEQUENCE [LARGE SCALE GENOMIC DNA]</scope>
    <source>
        <tissue evidence="8">Whole organism</tissue>
    </source>
</reference>